<accession>A0A1Q2CYU6</accession>
<reference evidence="2 3" key="1">
    <citation type="journal article" date="2008" name="Int. J. Syst. Evol. Microbiol.">
        <title>Tessaracoccus flavescens sp. nov., isolated from marine sediment.</title>
        <authorList>
            <person name="Lee D.W."/>
            <person name="Lee S.D."/>
        </authorList>
    </citation>
    <scope>NUCLEOTIDE SEQUENCE [LARGE SCALE GENOMIC DNA]</scope>
    <source>
        <strain evidence="2 3">SST-39T</strain>
    </source>
</reference>
<protein>
    <recommendedName>
        <fullName evidence="1">Mycothiol-dependent maleylpyruvate isomerase metal-binding domain-containing protein</fullName>
    </recommendedName>
</protein>
<dbReference type="Pfam" id="PF11716">
    <property type="entry name" value="MDMPI_N"/>
    <property type="match status" value="1"/>
</dbReference>
<dbReference type="EMBL" id="CP019607">
    <property type="protein sequence ID" value="AQP51268.1"/>
    <property type="molecule type" value="Genomic_DNA"/>
</dbReference>
<dbReference type="InterPro" id="IPR034660">
    <property type="entry name" value="DinB/YfiT-like"/>
</dbReference>
<evidence type="ECO:0000313" key="3">
    <source>
        <dbReference type="Proteomes" id="UP000188235"/>
    </source>
</evidence>
<evidence type="ECO:0000259" key="1">
    <source>
        <dbReference type="Pfam" id="PF11716"/>
    </source>
</evidence>
<dbReference type="SUPFAM" id="SSF109854">
    <property type="entry name" value="DinB/YfiT-like putative metalloenzymes"/>
    <property type="match status" value="1"/>
</dbReference>
<dbReference type="Proteomes" id="UP000188235">
    <property type="component" value="Chromosome"/>
</dbReference>
<dbReference type="OrthoDB" id="5185819at2"/>
<evidence type="ECO:0000313" key="2">
    <source>
        <dbReference type="EMBL" id="AQP51268.1"/>
    </source>
</evidence>
<keyword evidence="3" id="KW-1185">Reference proteome</keyword>
<dbReference type="STRING" id="399497.BW733_10935"/>
<dbReference type="KEGG" id="tfa:BW733_10935"/>
<proteinExistence type="predicted"/>
<dbReference type="InterPro" id="IPR024344">
    <property type="entry name" value="MDMPI_metal-binding"/>
</dbReference>
<feature type="domain" description="Mycothiol-dependent maleylpyruvate isomerase metal-binding" evidence="1">
    <location>
        <begin position="9"/>
        <end position="47"/>
    </location>
</feature>
<gene>
    <name evidence="2" type="ORF">BW733_10935</name>
</gene>
<dbReference type="GO" id="GO:0046872">
    <property type="term" value="F:metal ion binding"/>
    <property type="evidence" value="ECO:0007669"/>
    <property type="project" value="InterPro"/>
</dbReference>
<dbReference type="AlphaFoldDB" id="A0A1Q2CYU6"/>
<sequence>MNELATKHAALASRFQALAEAVQDWDAPTPVAEWKARDIVGHLTTWLPEMAAGYGIDLPKVTGDDPVQVWREHSANVQALLEDDAVTNRVVQTSAGDQTIAQVLDNFYLADIFMHQWDLAKASGQSVGWNPEVATSIVEGMTPMRDMLAESGQFGTPVVLDESHSPEERLAALIGRDPAWTAG</sequence>
<name>A0A1Q2CYU6_9ACTN</name>
<organism evidence="2 3">
    <name type="scientific">Tessaracoccus flavescens</name>
    <dbReference type="NCBI Taxonomy" id="399497"/>
    <lineage>
        <taxon>Bacteria</taxon>
        <taxon>Bacillati</taxon>
        <taxon>Actinomycetota</taxon>
        <taxon>Actinomycetes</taxon>
        <taxon>Propionibacteriales</taxon>
        <taxon>Propionibacteriaceae</taxon>
        <taxon>Tessaracoccus</taxon>
    </lineage>
</organism>
<dbReference type="RefSeq" id="WP_077350410.1">
    <property type="nucleotide sequence ID" value="NZ_CP019607.1"/>
</dbReference>